<keyword evidence="1" id="KW-0472">Membrane</keyword>
<dbReference type="RefSeq" id="WP_189166009.1">
    <property type="nucleotide sequence ID" value="NZ_BMNT01000035.1"/>
</dbReference>
<evidence type="ECO:0000313" key="3">
    <source>
        <dbReference type="Proteomes" id="UP000645217"/>
    </source>
</evidence>
<protein>
    <submittedName>
        <fullName evidence="2">Uncharacterized protein</fullName>
    </submittedName>
</protein>
<dbReference type="EMBL" id="BMNT01000035">
    <property type="protein sequence ID" value="GGL06308.1"/>
    <property type="molecule type" value="Genomic_DNA"/>
</dbReference>
<reference evidence="2" key="1">
    <citation type="journal article" date="2014" name="Int. J. Syst. Evol. Microbiol.">
        <title>Complete genome sequence of Corynebacterium casei LMG S-19264T (=DSM 44701T), isolated from a smear-ripened cheese.</title>
        <authorList>
            <consortium name="US DOE Joint Genome Institute (JGI-PGF)"/>
            <person name="Walter F."/>
            <person name="Albersmeier A."/>
            <person name="Kalinowski J."/>
            <person name="Ruckert C."/>
        </authorList>
    </citation>
    <scope>NUCLEOTIDE SEQUENCE</scope>
    <source>
        <strain evidence="2">JCM 13064</strain>
    </source>
</reference>
<comment type="caution">
    <text evidence="2">The sequence shown here is derived from an EMBL/GenBank/DDBJ whole genome shotgun (WGS) entry which is preliminary data.</text>
</comment>
<feature type="transmembrane region" description="Helical" evidence="1">
    <location>
        <begin position="119"/>
        <end position="138"/>
    </location>
</feature>
<evidence type="ECO:0000256" key="1">
    <source>
        <dbReference type="SAM" id="Phobius"/>
    </source>
</evidence>
<reference evidence="2" key="2">
    <citation type="submission" date="2020-09" db="EMBL/GenBank/DDBJ databases">
        <authorList>
            <person name="Sun Q."/>
            <person name="Ohkuma M."/>
        </authorList>
    </citation>
    <scope>NUCLEOTIDE SEQUENCE</scope>
    <source>
        <strain evidence="2">JCM 13064</strain>
    </source>
</reference>
<sequence>MERSVTRGRRVGVFDIALALGGLLLVVLAVQNAGPALAALRGEGVPGTFTARRLDCIQHPGHEQCNWVGTFRSRDGRDVREEIGFYGSERGTFTPGATSPAFDTGRRGHVYGPGGSNEWVVVAALLAAGLGLIARPLLGVLAMVRAARPAGPG</sequence>
<evidence type="ECO:0000313" key="2">
    <source>
        <dbReference type="EMBL" id="GGL06308.1"/>
    </source>
</evidence>
<proteinExistence type="predicted"/>
<name>A0A917VR64_9ACTN</name>
<dbReference type="AlphaFoldDB" id="A0A917VR64"/>
<accession>A0A917VR64</accession>
<gene>
    <name evidence="2" type="ORF">GCM10007964_55710</name>
</gene>
<dbReference type="Proteomes" id="UP000645217">
    <property type="component" value="Unassembled WGS sequence"/>
</dbReference>
<keyword evidence="3" id="KW-1185">Reference proteome</keyword>
<keyword evidence="1" id="KW-1133">Transmembrane helix</keyword>
<organism evidence="2 3">
    <name type="scientific">Sphaerisporangium melleum</name>
    <dbReference type="NCBI Taxonomy" id="321316"/>
    <lineage>
        <taxon>Bacteria</taxon>
        <taxon>Bacillati</taxon>
        <taxon>Actinomycetota</taxon>
        <taxon>Actinomycetes</taxon>
        <taxon>Streptosporangiales</taxon>
        <taxon>Streptosporangiaceae</taxon>
        <taxon>Sphaerisporangium</taxon>
    </lineage>
</organism>
<keyword evidence="1" id="KW-0812">Transmembrane</keyword>